<dbReference type="EMBL" id="UINC01098195">
    <property type="protein sequence ID" value="SVC56532.1"/>
    <property type="molecule type" value="Genomic_DNA"/>
</dbReference>
<name>A0A382N9V0_9ZZZZ</name>
<dbReference type="AlphaFoldDB" id="A0A382N9V0"/>
<protein>
    <submittedName>
        <fullName evidence="2">Uncharacterized protein</fullName>
    </submittedName>
</protein>
<proteinExistence type="predicted"/>
<organism evidence="2">
    <name type="scientific">marine metagenome</name>
    <dbReference type="NCBI Taxonomy" id="408172"/>
    <lineage>
        <taxon>unclassified sequences</taxon>
        <taxon>metagenomes</taxon>
        <taxon>ecological metagenomes</taxon>
    </lineage>
</organism>
<feature type="transmembrane region" description="Helical" evidence="1">
    <location>
        <begin position="30"/>
        <end position="46"/>
    </location>
</feature>
<keyword evidence="1" id="KW-1133">Transmembrane helix</keyword>
<accession>A0A382N9V0</accession>
<evidence type="ECO:0000313" key="2">
    <source>
        <dbReference type="EMBL" id="SVC56532.1"/>
    </source>
</evidence>
<gene>
    <name evidence="2" type="ORF">METZ01_LOCUS309386</name>
</gene>
<sequence>MSPSIILRIATLLVFALASAGVLFRMAILVLFGLLAGGILVLAYRLRGITRNNVDSDKKKSEGVVDSTYRIVDDAENTCS</sequence>
<keyword evidence="1" id="KW-0472">Membrane</keyword>
<reference evidence="2" key="1">
    <citation type="submission" date="2018-05" db="EMBL/GenBank/DDBJ databases">
        <authorList>
            <person name="Lanie J.A."/>
            <person name="Ng W.-L."/>
            <person name="Kazmierczak K.M."/>
            <person name="Andrzejewski T.M."/>
            <person name="Davidsen T.M."/>
            <person name="Wayne K.J."/>
            <person name="Tettelin H."/>
            <person name="Glass J.I."/>
            <person name="Rusch D."/>
            <person name="Podicherti R."/>
            <person name="Tsui H.-C.T."/>
            <person name="Winkler M.E."/>
        </authorList>
    </citation>
    <scope>NUCLEOTIDE SEQUENCE</scope>
</reference>
<keyword evidence="1" id="KW-0812">Transmembrane</keyword>
<evidence type="ECO:0000256" key="1">
    <source>
        <dbReference type="SAM" id="Phobius"/>
    </source>
</evidence>